<dbReference type="SUPFAM" id="SSF48726">
    <property type="entry name" value="Immunoglobulin"/>
    <property type="match status" value="2"/>
</dbReference>
<dbReference type="GO" id="GO:0050808">
    <property type="term" value="P:synapse organization"/>
    <property type="evidence" value="ECO:0007669"/>
    <property type="project" value="TreeGrafter"/>
</dbReference>
<dbReference type="InterPro" id="IPR013783">
    <property type="entry name" value="Ig-like_fold"/>
</dbReference>
<dbReference type="PROSITE" id="PS50835">
    <property type="entry name" value="IG_LIKE"/>
    <property type="match status" value="2"/>
</dbReference>
<name>A0AA39KP60_MICHY</name>
<gene>
    <name evidence="3" type="ORF">PV327_002352</name>
</gene>
<feature type="domain" description="Ig-like" evidence="2">
    <location>
        <begin position="375"/>
        <end position="472"/>
    </location>
</feature>
<accession>A0AA39KP60</accession>
<dbReference type="AlphaFoldDB" id="A0AA39KP60"/>
<dbReference type="PANTHER" id="PTHR23279">
    <property type="entry name" value="DEFECTIVE PROBOSCIS EXTENSION RESPONSE DPR -RELATED"/>
    <property type="match status" value="1"/>
</dbReference>
<dbReference type="Pfam" id="PF00047">
    <property type="entry name" value="ig"/>
    <property type="match status" value="1"/>
</dbReference>
<dbReference type="InterPro" id="IPR003598">
    <property type="entry name" value="Ig_sub2"/>
</dbReference>
<dbReference type="Proteomes" id="UP001168972">
    <property type="component" value="Unassembled WGS sequence"/>
</dbReference>
<evidence type="ECO:0000313" key="4">
    <source>
        <dbReference type="Proteomes" id="UP001168972"/>
    </source>
</evidence>
<evidence type="ECO:0000256" key="1">
    <source>
        <dbReference type="SAM" id="SignalP"/>
    </source>
</evidence>
<dbReference type="Pfam" id="PF07679">
    <property type="entry name" value="I-set"/>
    <property type="match status" value="1"/>
</dbReference>
<keyword evidence="1" id="KW-0732">Signal</keyword>
<feature type="domain" description="Ig-like" evidence="2">
    <location>
        <begin position="482"/>
        <end position="583"/>
    </location>
</feature>
<sequence>MWLLKKSTVVTIGVFGVLLTVVSPETDIGHRNEGNVESTTTTTTAITSVRCVGKLEIEAMPYDPEKKNTVAMDDTEFKKFSICKWKRREKLVANINSKQQILSKPKFEFPSINLLKKIVNDGGSIRHKRSLKIKSINATFDNVTMSTIEVDTTKPIAGEITNIITSDTLMVVGNSDIDGDISDVVANKTKLLSYKHQNQLINIDKLEIKQNYRILSSTSDSILQSWSSREGFSSDINVTTSTPNSSETINYAMDSVEGTLEIPPPLIVSSSSSSSYSSPRSLNTLHLSKEKLVNNDSSKQQPYLKKTPLKSSINLIDGKANKIFYEIKPSLNTAMDDQDDDDINMYRTSAPISGTTKRNLFAGFKMPSSFGKYGPYFLDETDRRNVTERIGSTVMLDCRIGLLGDKKVTWLQHDKESIRLLTVGKVQYSADERISLKFQYPDNWRLQIAYATLRDTGLYKCQVEIDPTHSLVKRYNVIITAPLLNITDDSGRVISGERHLKAGSALRLRCEGRDVLERLNESLLWTRGDETLTSNVNENRTTEIVDDKEISVIVSTLTVERATPRHAGNYSCTVPERAKTTIAVHVLNG</sequence>
<evidence type="ECO:0000313" key="3">
    <source>
        <dbReference type="EMBL" id="KAK0168567.1"/>
    </source>
</evidence>
<keyword evidence="4" id="KW-1185">Reference proteome</keyword>
<feature type="chain" id="PRO_5041461025" description="Ig-like domain-containing protein" evidence="1">
    <location>
        <begin position="25"/>
        <end position="589"/>
    </location>
</feature>
<dbReference type="InterPro" id="IPR003599">
    <property type="entry name" value="Ig_sub"/>
</dbReference>
<dbReference type="InterPro" id="IPR036179">
    <property type="entry name" value="Ig-like_dom_sf"/>
</dbReference>
<dbReference type="SMART" id="SM00408">
    <property type="entry name" value="IGc2"/>
    <property type="match status" value="2"/>
</dbReference>
<dbReference type="Gene3D" id="2.60.40.10">
    <property type="entry name" value="Immunoglobulins"/>
    <property type="match status" value="2"/>
</dbReference>
<comment type="caution">
    <text evidence="3">The sequence shown here is derived from an EMBL/GenBank/DDBJ whole genome shotgun (WGS) entry which is preliminary data.</text>
</comment>
<dbReference type="SMART" id="SM00409">
    <property type="entry name" value="IG"/>
    <property type="match status" value="2"/>
</dbReference>
<dbReference type="EMBL" id="JAQQBR010001831">
    <property type="protein sequence ID" value="KAK0168567.1"/>
    <property type="molecule type" value="Genomic_DNA"/>
</dbReference>
<proteinExistence type="predicted"/>
<dbReference type="GO" id="GO:0032589">
    <property type="term" value="C:neuron projection membrane"/>
    <property type="evidence" value="ECO:0007669"/>
    <property type="project" value="TreeGrafter"/>
</dbReference>
<protein>
    <recommendedName>
        <fullName evidence="2">Ig-like domain-containing protein</fullName>
    </recommendedName>
</protein>
<dbReference type="InterPro" id="IPR013151">
    <property type="entry name" value="Immunoglobulin_dom"/>
</dbReference>
<dbReference type="PANTHER" id="PTHR23279:SF3">
    <property type="entry name" value="DEFECTIVE PROBOSCIS EXTENSION RESPONSE 18"/>
    <property type="match status" value="1"/>
</dbReference>
<organism evidence="3 4">
    <name type="scientific">Microctonus hyperodae</name>
    <name type="common">Parasitoid wasp</name>
    <dbReference type="NCBI Taxonomy" id="165561"/>
    <lineage>
        <taxon>Eukaryota</taxon>
        <taxon>Metazoa</taxon>
        <taxon>Ecdysozoa</taxon>
        <taxon>Arthropoda</taxon>
        <taxon>Hexapoda</taxon>
        <taxon>Insecta</taxon>
        <taxon>Pterygota</taxon>
        <taxon>Neoptera</taxon>
        <taxon>Endopterygota</taxon>
        <taxon>Hymenoptera</taxon>
        <taxon>Apocrita</taxon>
        <taxon>Ichneumonoidea</taxon>
        <taxon>Braconidae</taxon>
        <taxon>Euphorinae</taxon>
        <taxon>Microctonus</taxon>
    </lineage>
</organism>
<dbReference type="InterPro" id="IPR013098">
    <property type="entry name" value="Ig_I-set"/>
</dbReference>
<reference evidence="3" key="2">
    <citation type="submission" date="2023-03" db="EMBL/GenBank/DDBJ databases">
        <authorList>
            <person name="Inwood S.N."/>
            <person name="Skelly J.G."/>
            <person name="Guhlin J."/>
            <person name="Harrop T.W.R."/>
            <person name="Goldson S.G."/>
            <person name="Dearden P.K."/>
        </authorList>
    </citation>
    <scope>NUCLEOTIDE SEQUENCE</scope>
    <source>
        <strain evidence="3">Lincoln</strain>
        <tissue evidence="3">Whole body</tissue>
    </source>
</reference>
<feature type="signal peptide" evidence="1">
    <location>
        <begin position="1"/>
        <end position="24"/>
    </location>
</feature>
<reference evidence="3" key="1">
    <citation type="journal article" date="2023" name="bioRxiv">
        <title>Scaffold-level genome assemblies of two parasitoid biocontrol wasps reveal the parthenogenesis mechanism and an associated novel virus.</title>
        <authorList>
            <person name="Inwood S."/>
            <person name="Skelly J."/>
            <person name="Guhlin J."/>
            <person name="Harrop T."/>
            <person name="Goldson S."/>
            <person name="Dearden P."/>
        </authorList>
    </citation>
    <scope>NUCLEOTIDE SEQUENCE</scope>
    <source>
        <strain evidence="3">Lincoln</strain>
        <tissue evidence="3">Whole body</tissue>
    </source>
</reference>
<evidence type="ECO:0000259" key="2">
    <source>
        <dbReference type="PROSITE" id="PS50835"/>
    </source>
</evidence>
<dbReference type="InterPro" id="IPR037448">
    <property type="entry name" value="Zig-8"/>
</dbReference>
<dbReference type="InterPro" id="IPR007110">
    <property type="entry name" value="Ig-like_dom"/>
</dbReference>
<dbReference type="CDD" id="cd00096">
    <property type="entry name" value="Ig"/>
    <property type="match status" value="1"/>
</dbReference>